<keyword evidence="3 8" id="KW-0540">Nuclease</keyword>
<evidence type="ECO:0000256" key="7">
    <source>
        <dbReference type="ARBA" id="ARBA00038093"/>
    </source>
</evidence>
<comment type="cofactor">
    <cofactor evidence="1 8">
        <name>Mg(2+)</name>
        <dbReference type="ChEBI" id="CHEBI:18420"/>
    </cofactor>
</comment>
<dbReference type="GO" id="GO:0004540">
    <property type="term" value="F:RNA nuclease activity"/>
    <property type="evidence" value="ECO:0007669"/>
    <property type="project" value="InterPro"/>
</dbReference>
<dbReference type="Gene3D" id="3.40.50.1010">
    <property type="entry name" value="5'-nuclease"/>
    <property type="match status" value="1"/>
</dbReference>
<keyword evidence="6 8" id="KW-0460">Magnesium</keyword>
<dbReference type="KEGG" id="pye:A6J80_00625"/>
<dbReference type="RefSeq" id="WP_080620069.1">
    <property type="nucleotide sequence ID" value="NZ_CAWMZI010000003.1"/>
</dbReference>
<dbReference type="AlphaFoldDB" id="A0A1V0GMM3"/>
<keyword evidence="11" id="KW-1185">Reference proteome</keyword>
<comment type="function">
    <text evidence="8">Toxic component of a toxin-antitoxin (TA) system. An RNase.</text>
</comment>
<evidence type="ECO:0000256" key="8">
    <source>
        <dbReference type="HAMAP-Rule" id="MF_00265"/>
    </source>
</evidence>
<keyword evidence="4 8" id="KW-0479">Metal-binding</keyword>
<evidence type="ECO:0000256" key="4">
    <source>
        <dbReference type="ARBA" id="ARBA00022723"/>
    </source>
</evidence>
<evidence type="ECO:0000256" key="5">
    <source>
        <dbReference type="ARBA" id="ARBA00022801"/>
    </source>
</evidence>
<evidence type="ECO:0000313" key="11">
    <source>
        <dbReference type="Proteomes" id="UP000191257"/>
    </source>
</evidence>
<keyword evidence="8" id="KW-0800">Toxin</keyword>
<evidence type="ECO:0000256" key="1">
    <source>
        <dbReference type="ARBA" id="ARBA00001946"/>
    </source>
</evidence>
<reference evidence="10" key="1">
    <citation type="submission" date="2017-12" db="EMBL/GenBank/DDBJ databases">
        <title>FDA dAtabase for Regulatory Grade micrObial Sequences (FDA-ARGOS): Supporting development and validation of Infectious Disease Dx tests.</title>
        <authorList>
            <person name="Campos J."/>
            <person name="Goldberg B."/>
            <person name="Tallon L."/>
            <person name="Sadzewicz L."/>
            <person name="Sengamalay N."/>
            <person name="Ott S."/>
            <person name="Godinez A."/>
            <person name="Nagaraj S."/>
            <person name="Vyas G."/>
            <person name="Aluvathingal J."/>
            <person name="Nadendla S."/>
            <person name="Geyer C."/>
            <person name="Nandy P."/>
            <person name="Hobson J."/>
            <person name="Sichtig H."/>
        </authorList>
    </citation>
    <scope>NUCLEOTIDE SEQUENCE</scope>
    <source>
        <strain evidence="10">FDAARGOS_252</strain>
        <plasmid evidence="10">unnamed2</plasmid>
    </source>
</reference>
<dbReference type="EC" id="3.1.-.-" evidence="8"/>
<dbReference type="Pfam" id="PF01850">
    <property type="entry name" value="PIN"/>
    <property type="match status" value="1"/>
</dbReference>
<feature type="binding site" evidence="8">
    <location>
        <position position="100"/>
    </location>
    <ligand>
        <name>Mg(2+)</name>
        <dbReference type="ChEBI" id="CHEBI:18420"/>
    </ligand>
</feature>
<dbReference type="Proteomes" id="UP000191257">
    <property type="component" value="Plasmid unnamed2"/>
</dbReference>
<dbReference type="GO" id="GO:0090729">
    <property type="term" value="F:toxin activity"/>
    <property type="evidence" value="ECO:0007669"/>
    <property type="project" value="UniProtKB-KW"/>
</dbReference>
<dbReference type="HAMAP" id="MF_00265">
    <property type="entry name" value="VapC_Nob1"/>
    <property type="match status" value="1"/>
</dbReference>
<dbReference type="PANTHER" id="PTHR33653">
    <property type="entry name" value="RIBONUCLEASE VAPC2"/>
    <property type="match status" value="1"/>
</dbReference>
<evidence type="ECO:0000259" key="9">
    <source>
        <dbReference type="Pfam" id="PF01850"/>
    </source>
</evidence>
<dbReference type="GO" id="GO:0000287">
    <property type="term" value="F:magnesium ion binding"/>
    <property type="evidence" value="ECO:0007669"/>
    <property type="project" value="UniProtKB-UniRule"/>
</dbReference>
<keyword evidence="2 8" id="KW-1277">Toxin-antitoxin system</keyword>
<keyword evidence="10" id="KW-0614">Plasmid</keyword>
<dbReference type="eggNOG" id="COG1487">
    <property type="taxonomic scope" value="Bacteria"/>
</dbReference>
<comment type="similarity">
    <text evidence="7 8">Belongs to the PINc/VapC protein family.</text>
</comment>
<evidence type="ECO:0000256" key="2">
    <source>
        <dbReference type="ARBA" id="ARBA00022649"/>
    </source>
</evidence>
<organism evidence="10 11">
    <name type="scientific">Paracoccus yeei</name>
    <dbReference type="NCBI Taxonomy" id="147645"/>
    <lineage>
        <taxon>Bacteria</taxon>
        <taxon>Pseudomonadati</taxon>
        <taxon>Pseudomonadota</taxon>
        <taxon>Alphaproteobacteria</taxon>
        <taxon>Rhodobacterales</taxon>
        <taxon>Paracoccaceae</taxon>
        <taxon>Paracoccus</taxon>
    </lineage>
</organism>
<geneLocation type="plasmid" evidence="10 11">
    <name>unnamed2</name>
</geneLocation>
<protein>
    <recommendedName>
        <fullName evidence="8">Ribonuclease VapC</fullName>
        <shortName evidence="8">RNase VapC</shortName>
        <ecNumber evidence="8">3.1.-.-</ecNumber>
    </recommendedName>
    <alternativeName>
        <fullName evidence="8">Toxin VapC</fullName>
    </alternativeName>
</protein>
<dbReference type="InterPro" id="IPR002716">
    <property type="entry name" value="PIN_dom"/>
</dbReference>
<keyword evidence="5 8" id="KW-0378">Hydrolase</keyword>
<dbReference type="CDD" id="cd18746">
    <property type="entry name" value="PIN_VapC4-5_FitB-like"/>
    <property type="match status" value="1"/>
</dbReference>
<name>A0A1V0GMM3_9RHOB</name>
<dbReference type="PANTHER" id="PTHR33653:SF1">
    <property type="entry name" value="RIBONUCLEASE VAPC2"/>
    <property type="match status" value="1"/>
</dbReference>
<evidence type="ECO:0000256" key="3">
    <source>
        <dbReference type="ARBA" id="ARBA00022722"/>
    </source>
</evidence>
<dbReference type="InterPro" id="IPR050556">
    <property type="entry name" value="Type_II_TA_system_RNase"/>
</dbReference>
<dbReference type="SUPFAM" id="SSF88723">
    <property type="entry name" value="PIN domain-like"/>
    <property type="match status" value="1"/>
</dbReference>
<feature type="binding site" evidence="8">
    <location>
        <position position="5"/>
    </location>
    <ligand>
        <name>Mg(2+)</name>
        <dbReference type="ChEBI" id="CHEBI:18420"/>
    </ligand>
</feature>
<dbReference type="EMBL" id="CP020440">
    <property type="protein sequence ID" value="ARC35048.1"/>
    <property type="molecule type" value="Genomic_DNA"/>
</dbReference>
<dbReference type="GO" id="GO:0016787">
    <property type="term" value="F:hydrolase activity"/>
    <property type="evidence" value="ECO:0007669"/>
    <property type="project" value="UniProtKB-KW"/>
</dbReference>
<dbReference type="InterPro" id="IPR022907">
    <property type="entry name" value="VapC_family"/>
</dbReference>
<feature type="domain" description="PIN" evidence="9">
    <location>
        <begin position="3"/>
        <end position="119"/>
    </location>
</feature>
<gene>
    <name evidence="8" type="primary">vapC</name>
    <name evidence="10" type="ORF">A6J80_00625</name>
</gene>
<accession>A0A1V0GMM3</accession>
<sequence length="138" mass="14893">MLILDTNVLSALRRPERSPAVAAWLARQDDTALYLSVVTLGEIERGIVRQESQNPPFARDLRDWLTRTVTLFSDRLLPFSAAEALLWGQLSARLGHAGADLLIAATALAHDAAVVTGNTADFRPTGCRLVDPFAQGAG</sequence>
<dbReference type="InterPro" id="IPR029060">
    <property type="entry name" value="PIN-like_dom_sf"/>
</dbReference>
<proteinExistence type="inferred from homology"/>
<evidence type="ECO:0000256" key="6">
    <source>
        <dbReference type="ARBA" id="ARBA00022842"/>
    </source>
</evidence>
<evidence type="ECO:0000313" key="10">
    <source>
        <dbReference type="EMBL" id="ARC35048.1"/>
    </source>
</evidence>